<dbReference type="AlphaFoldDB" id="A0A4R8IQ50"/>
<reference evidence="2 3" key="1">
    <citation type="submission" date="2019-03" db="EMBL/GenBank/DDBJ databases">
        <title>Genomic Encyclopedia of Type Strains, Phase IV (KMG-IV): sequencing the most valuable type-strain genomes for metagenomic binning, comparative biology and taxonomic classification.</title>
        <authorList>
            <person name="Goeker M."/>
        </authorList>
    </citation>
    <scope>NUCLEOTIDE SEQUENCE [LARGE SCALE GENOMIC DNA]</scope>
    <source>
        <strain evidence="2 3">DSM 16326</strain>
    </source>
</reference>
<dbReference type="InterPro" id="IPR026634">
    <property type="entry name" value="TPST-like"/>
</dbReference>
<evidence type="ECO:0000313" key="3">
    <source>
        <dbReference type="Proteomes" id="UP000294914"/>
    </source>
</evidence>
<accession>A0A4R8IQ50</accession>
<dbReference type="Pfam" id="PF13469">
    <property type="entry name" value="Sulfotransfer_3"/>
    <property type="match status" value="1"/>
</dbReference>
<dbReference type="SUPFAM" id="SSF52540">
    <property type="entry name" value="P-loop containing nucleoside triphosphate hydrolases"/>
    <property type="match status" value="1"/>
</dbReference>
<name>A0A4R8IQ50_9GAMM</name>
<evidence type="ECO:0000256" key="1">
    <source>
        <dbReference type="ARBA" id="ARBA00022679"/>
    </source>
</evidence>
<protein>
    <submittedName>
        <fullName evidence="2">Sulfotransferase family protein</fullName>
    </submittedName>
</protein>
<dbReference type="OrthoDB" id="396512at2"/>
<comment type="caution">
    <text evidence="2">The sequence shown here is derived from an EMBL/GenBank/DDBJ whole genome shotgun (WGS) entry which is preliminary data.</text>
</comment>
<dbReference type="RefSeq" id="WP_134081867.1">
    <property type="nucleotide sequence ID" value="NZ_SOQX01000002.1"/>
</dbReference>
<proteinExistence type="predicted"/>
<evidence type="ECO:0000313" key="2">
    <source>
        <dbReference type="EMBL" id="TDY02688.1"/>
    </source>
</evidence>
<dbReference type="PANTHER" id="PTHR12788:SF10">
    <property type="entry name" value="PROTEIN-TYROSINE SULFOTRANSFERASE"/>
    <property type="match status" value="1"/>
</dbReference>
<keyword evidence="1 2" id="KW-0808">Transferase</keyword>
<dbReference type="GO" id="GO:0008476">
    <property type="term" value="F:protein-tyrosine sulfotransferase activity"/>
    <property type="evidence" value="ECO:0007669"/>
    <property type="project" value="InterPro"/>
</dbReference>
<dbReference type="Gene3D" id="3.40.50.300">
    <property type="entry name" value="P-loop containing nucleotide triphosphate hydrolases"/>
    <property type="match status" value="1"/>
</dbReference>
<dbReference type="EMBL" id="SOQX01000002">
    <property type="protein sequence ID" value="TDY02688.1"/>
    <property type="molecule type" value="Genomic_DNA"/>
</dbReference>
<dbReference type="InterPro" id="IPR027417">
    <property type="entry name" value="P-loop_NTPase"/>
</dbReference>
<organism evidence="2 3">
    <name type="scientific">Thiohalophilus thiocyanatoxydans</name>
    <dbReference type="NCBI Taxonomy" id="381308"/>
    <lineage>
        <taxon>Bacteria</taxon>
        <taxon>Pseudomonadati</taxon>
        <taxon>Pseudomonadota</taxon>
        <taxon>Gammaproteobacteria</taxon>
        <taxon>Thiohalomonadales</taxon>
        <taxon>Thiohalophilaceae</taxon>
        <taxon>Thiohalophilus</taxon>
    </lineage>
</organism>
<dbReference type="PANTHER" id="PTHR12788">
    <property type="entry name" value="PROTEIN-TYROSINE SULFOTRANSFERASE 2"/>
    <property type="match status" value="1"/>
</dbReference>
<dbReference type="Proteomes" id="UP000294914">
    <property type="component" value="Unassembled WGS sequence"/>
</dbReference>
<keyword evidence="3" id="KW-1185">Reference proteome</keyword>
<gene>
    <name evidence="2" type="ORF">EDC23_1065</name>
</gene>
<sequence length="319" mass="36615">MTISKLFIVGVGRSGTSLVQSMFAAHPKVSCLPETSFIRRMVFTNQLNTIYQKHGVHAASKVLTEDEYFARTGLDASNLLVLAQESGGPLDAAVYREMLFSYAQDMNWVGDKDPRAVEFLPLLAEILPDTHVIHVFRDPRDVLASKKKAAWSQKSHVWKHVFANRVQFSIGTKLGPKLFGNNYHEICYEELLSSPEKVLFNLCRKLGLGYDKRMLSFDKAAERLVTDKEMSWKKETLGPLLTKNTQKWINELHPREILLVEKCCGQAIAHGGYIKDHRNYRLNLKNWLWLQTGRILITLATRPYILYRNFRINQTCRAM</sequence>